<feature type="region of interest" description="Disordered" evidence="11">
    <location>
        <begin position="1"/>
        <end position="59"/>
    </location>
</feature>
<feature type="compositionally biased region" description="Basic residues" evidence="11">
    <location>
        <begin position="14"/>
        <end position="32"/>
    </location>
</feature>
<protein>
    <submittedName>
        <fullName evidence="14">Bms1-type G domain-containing protein</fullName>
    </submittedName>
</protein>
<evidence type="ECO:0000256" key="1">
    <source>
        <dbReference type="ARBA" id="ARBA00004604"/>
    </source>
</evidence>
<feature type="compositionally biased region" description="Basic and acidic residues" evidence="11">
    <location>
        <begin position="1051"/>
        <end position="1067"/>
    </location>
</feature>
<evidence type="ECO:0000256" key="11">
    <source>
        <dbReference type="SAM" id="MobiDB-lite"/>
    </source>
</evidence>
<dbReference type="Pfam" id="PF00009">
    <property type="entry name" value="GTP_EFTU"/>
    <property type="match status" value="1"/>
</dbReference>
<evidence type="ECO:0000256" key="2">
    <source>
        <dbReference type="ARBA" id="ARBA00022517"/>
    </source>
</evidence>
<feature type="compositionally biased region" description="Basic and acidic residues" evidence="11">
    <location>
        <begin position="616"/>
        <end position="636"/>
    </location>
</feature>
<dbReference type="GO" id="GO:0005654">
    <property type="term" value="C:nucleoplasm"/>
    <property type="evidence" value="ECO:0007669"/>
    <property type="project" value="UniProtKB-ARBA"/>
</dbReference>
<dbReference type="PANTHER" id="PTHR12858:SF2">
    <property type="entry name" value="RIBOSOME BIOGENESIS PROTEIN BMS1 HOMOLOG"/>
    <property type="match status" value="1"/>
</dbReference>
<feature type="region of interest" description="Disordered" evidence="11">
    <location>
        <begin position="549"/>
        <end position="636"/>
    </location>
</feature>
<keyword evidence="4" id="KW-0547">Nucleotide-binding</keyword>
<dbReference type="PROSITE" id="PS51714">
    <property type="entry name" value="G_BMS1"/>
    <property type="match status" value="1"/>
</dbReference>
<dbReference type="InterPro" id="IPR037875">
    <property type="entry name" value="Bms1_N"/>
</dbReference>
<keyword evidence="6" id="KW-0067">ATP-binding</keyword>
<dbReference type="GO" id="GO:0005524">
    <property type="term" value="F:ATP binding"/>
    <property type="evidence" value="ECO:0007669"/>
    <property type="project" value="UniProtKB-KW"/>
</dbReference>
<feature type="compositionally biased region" description="Acidic residues" evidence="11">
    <location>
        <begin position="417"/>
        <end position="427"/>
    </location>
</feature>
<dbReference type="CDD" id="cd01882">
    <property type="entry name" value="BMS1"/>
    <property type="match status" value="1"/>
</dbReference>
<proteinExistence type="inferred from homology"/>
<evidence type="ECO:0000256" key="8">
    <source>
        <dbReference type="ARBA" id="ARBA00023242"/>
    </source>
</evidence>
<keyword evidence="5" id="KW-0378">Hydrolase</keyword>
<dbReference type="GO" id="GO:0032040">
    <property type="term" value="C:small-subunit processome"/>
    <property type="evidence" value="ECO:0007669"/>
    <property type="project" value="UniProtKB-ARBA"/>
</dbReference>
<feature type="compositionally biased region" description="Acidic residues" evidence="11">
    <location>
        <begin position="574"/>
        <end position="583"/>
    </location>
</feature>
<evidence type="ECO:0000256" key="9">
    <source>
        <dbReference type="ARBA" id="ARBA00049117"/>
    </source>
</evidence>
<dbReference type="SUPFAM" id="SSF52540">
    <property type="entry name" value="P-loop containing nucleoside triphosphate hydrolases"/>
    <property type="match status" value="1"/>
</dbReference>
<evidence type="ECO:0000256" key="3">
    <source>
        <dbReference type="ARBA" id="ARBA00022553"/>
    </source>
</evidence>
<dbReference type="Gene3D" id="3.40.50.300">
    <property type="entry name" value="P-loop containing nucleotide triphosphate hydrolases"/>
    <property type="match status" value="1"/>
</dbReference>
<dbReference type="InterPro" id="IPR027417">
    <property type="entry name" value="P-loop_NTPase"/>
</dbReference>
<dbReference type="GO" id="GO:0005525">
    <property type="term" value="F:GTP binding"/>
    <property type="evidence" value="ECO:0007669"/>
    <property type="project" value="UniProtKB-KW"/>
</dbReference>
<dbReference type="GO" id="GO:0003924">
    <property type="term" value="F:GTPase activity"/>
    <property type="evidence" value="ECO:0007669"/>
    <property type="project" value="InterPro"/>
</dbReference>
<dbReference type="SMART" id="SM01362">
    <property type="entry name" value="DUF663"/>
    <property type="match status" value="1"/>
</dbReference>
<dbReference type="SMART" id="SM00785">
    <property type="entry name" value="AARP2CN"/>
    <property type="match status" value="1"/>
</dbReference>
<dbReference type="GO" id="GO:0000479">
    <property type="term" value="P:endonucleolytic cleavage of tricistronic rRNA transcript (SSU-rRNA, 5.8S rRNA, LSU-rRNA)"/>
    <property type="evidence" value="ECO:0007669"/>
    <property type="project" value="TreeGrafter"/>
</dbReference>
<dbReference type="FunFam" id="3.40.50.300:FF:000105">
    <property type="entry name" value="BMS1 ribosome biogenesis factor"/>
    <property type="match status" value="1"/>
</dbReference>
<dbReference type="GO" id="GO:0000462">
    <property type="term" value="P:maturation of SSU-rRNA from tricistronic rRNA transcript (SSU-rRNA, 5.8S rRNA, LSU-rRNA)"/>
    <property type="evidence" value="ECO:0007669"/>
    <property type="project" value="TreeGrafter"/>
</dbReference>
<feature type="compositionally biased region" description="Acidic residues" evidence="11">
    <location>
        <begin position="393"/>
        <end position="409"/>
    </location>
</feature>
<dbReference type="InterPro" id="IPR039761">
    <property type="entry name" value="Bms1/Tsr1"/>
</dbReference>
<evidence type="ECO:0000313" key="14">
    <source>
        <dbReference type="WBParaSite" id="jg13034"/>
    </source>
</evidence>
<dbReference type="AlphaFoldDB" id="A0A915CWA7"/>
<dbReference type="Pfam" id="PF08142">
    <property type="entry name" value="AARP2CN"/>
    <property type="match status" value="1"/>
</dbReference>
<dbReference type="GO" id="GO:0030686">
    <property type="term" value="C:90S preribosome"/>
    <property type="evidence" value="ECO:0007669"/>
    <property type="project" value="TreeGrafter"/>
</dbReference>
<feature type="compositionally biased region" description="Acidic residues" evidence="11">
    <location>
        <begin position="552"/>
        <end position="566"/>
    </location>
</feature>
<reference evidence="14" key="1">
    <citation type="submission" date="2022-11" db="UniProtKB">
        <authorList>
            <consortium name="WormBaseParasite"/>
        </authorList>
    </citation>
    <scope>IDENTIFICATION</scope>
</reference>
<keyword evidence="3" id="KW-0597">Phosphoprotein</keyword>
<comment type="similarity">
    <text evidence="10">Belongs to the TRAFAC class translation factor GTPase superfamily. Bms1-like GTPase family. BMS1 subfamily.</text>
</comment>
<keyword evidence="2" id="KW-0690">Ribosome biogenesis</keyword>
<evidence type="ECO:0000313" key="13">
    <source>
        <dbReference type="Proteomes" id="UP000887574"/>
    </source>
</evidence>
<feature type="region of interest" description="Disordered" evidence="11">
    <location>
        <begin position="392"/>
        <end position="432"/>
    </location>
</feature>
<comment type="subcellular location">
    <subcellularLocation>
        <location evidence="1">Nucleus</location>
        <location evidence="1">Nucleolus</location>
    </subcellularLocation>
</comment>
<dbReference type="InterPro" id="IPR012948">
    <property type="entry name" value="AARP2CN"/>
</dbReference>
<sequence length="1099" mass="126120">MALPNGGNDDAKKQNKLHRVHKKGGKVAKAKKKGDVAGRSAKDDSESSRLERKKKHIPIVDREPLEPPPILVAIVGPSKVGKSTLLRCLVKHYIRQGMTDIKGPITIVTGKRRRVTFIEVPNDINAMIDAAKVADLILLLIDASFGFEMETFEFINICQVHGMPKVMGVLTHMDLIPRNSKLKSTKKTLKHRFWTEVYQGAKLFYLSGMVNEHYLRHEVQNLARFISVMKKRPILWRNSHPYVLCDRFEDLTDPEIIRRDPEAKRNVSFYGWVRGTNLKNHSAIHIPGVGDLRLKEVSILPDPCPLPINQKTKRTLNEKEQVIYAPFSGLGGVVYDKDAVYIETGGTQAFSKNNVGTKRDDICEALEKVQETLDSKIDRSKMTLLSGSAAIDNYEDPIDDNYESEDDDADSTKTESESSDEEEIDDDNDKKPELEEDAWFGLSKKALNQFDTSKKTRINWYKLVYEPNNEDVDEDNVKSEDHDDSFGGGLFRISKHFDSEKNSWHIKDKEDGFLYNQPCTSSKYETIAFCGVDWKATELRDSIRDCFVTGDWEPEDEGDDAVEVDSGDGKEDNSSQDEFDSGDESNLKRYNDDSDGEQDEDESGEETDDQKEEEEGQGKSKEKSEKGRKGKKEMSERLRTKFDAEFDETNAPYNELKEELDKQSKLNKSIFDDLDESMRHELEGFRSGLYVRMEVTDVPSAFVENFNPRYPYVVGGLLPGEQNVGFIQVRVKKHRWYNRLLKSRDPLIISCGWRRFQTMIIYSVQDHNHRQRFLKYTMKDSFTHGTFWAPLVAQNTGFLGIQSVDEESKSFRIAASGVVLGMDKSFQIVKKLKLIGQPTQVFKNTAFIKGMFNSSLEVARFHGAAIRTVSGIRGIVKKALREPEGAFRASFEDKIRLNDIIFLRSWASVSVPKFYISMTDKLLPEEEKWLGMKTVGRLRSELNLKPVPKWDSGYHRHMQKESKENEQLFVPHEMVIPKKLQQILPYRLKPKCALGEMNDRIAKENKEKPEIVRRRTAIILEPEESRRHELMKVLKTVKEDRQAQLAQVQKLKQERHAKEKADIDERRNKKRKATQKSICRNLSKREAHRLKNAMDDIGA</sequence>
<dbReference type="Proteomes" id="UP000887574">
    <property type="component" value="Unplaced"/>
</dbReference>
<evidence type="ECO:0000256" key="10">
    <source>
        <dbReference type="ARBA" id="ARBA00061391"/>
    </source>
</evidence>
<keyword evidence="7" id="KW-0342">GTP-binding</keyword>
<comment type="catalytic activity">
    <reaction evidence="9">
        <text>GTP + H2O = GDP + phosphate + H(+)</text>
        <dbReference type="Rhea" id="RHEA:19669"/>
        <dbReference type="ChEBI" id="CHEBI:15377"/>
        <dbReference type="ChEBI" id="CHEBI:15378"/>
        <dbReference type="ChEBI" id="CHEBI:37565"/>
        <dbReference type="ChEBI" id="CHEBI:43474"/>
        <dbReference type="ChEBI" id="CHEBI:58189"/>
    </reaction>
    <physiologicalReaction direction="left-to-right" evidence="9">
        <dbReference type="Rhea" id="RHEA:19670"/>
    </physiologicalReaction>
</comment>
<feature type="compositionally biased region" description="Acidic residues" evidence="11">
    <location>
        <begin position="593"/>
        <end position="615"/>
    </location>
</feature>
<keyword evidence="13" id="KW-1185">Reference proteome</keyword>
<dbReference type="GO" id="GO:0034511">
    <property type="term" value="F:U3 snoRNA binding"/>
    <property type="evidence" value="ECO:0007669"/>
    <property type="project" value="TreeGrafter"/>
</dbReference>
<evidence type="ECO:0000256" key="7">
    <source>
        <dbReference type="ARBA" id="ARBA00023134"/>
    </source>
</evidence>
<evidence type="ECO:0000256" key="4">
    <source>
        <dbReference type="ARBA" id="ARBA00022741"/>
    </source>
</evidence>
<dbReference type="PANTHER" id="PTHR12858">
    <property type="entry name" value="RIBOSOME BIOGENESIS PROTEIN"/>
    <property type="match status" value="1"/>
</dbReference>
<evidence type="ECO:0000259" key="12">
    <source>
        <dbReference type="PROSITE" id="PS51714"/>
    </source>
</evidence>
<evidence type="ECO:0000256" key="5">
    <source>
        <dbReference type="ARBA" id="ARBA00022801"/>
    </source>
</evidence>
<evidence type="ECO:0000256" key="6">
    <source>
        <dbReference type="ARBA" id="ARBA00022840"/>
    </source>
</evidence>
<accession>A0A915CWA7</accession>
<dbReference type="InterPro" id="IPR007034">
    <property type="entry name" value="BMS1_TSR1_C"/>
</dbReference>
<dbReference type="InterPro" id="IPR030387">
    <property type="entry name" value="G_Bms1/Tsr1_dom"/>
</dbReference>
<dbReference type="InterPro" id="IPR000795">
    <property type="entry name" value="T_Tr_GTP-bd_dom"/>
</dbReference>
<dbReference type="WBParaSite" id="jg13034">
    <property type="protein sequence ID" value="jg13034"/>
    <property type="gene ID" value="jg13034"/>
</dbReference>
<feature type="domain" description="Bms1-type G" evidence="12">
    <location>
        <begin position="68"/>
        <end position="232"/>
    </location>
</feature>
<feature type="compositionally biased region" description="Basic and acidic residues" evidence="11">
    <location>
        <begin position="33"/>
        <end position="50"/>
    </location>
</feature>
<feature type="region of interest" description="Disordered" evidence="11">
    <location>
        <begin position="1050"/>
        <end position="1079"/>
    </location>
</feature>
<organism evidence="13 14">
    <name type="scientific">Ditylenchus dipsaci</name>
    <dbReference type="NCBI Taxonomy" id="166011"/>
    <lineage>
        <taxon>Eukaryota</taxon>
        <taxon>Metazoa</taxon>
        <taxon>Ecdysozoa</taxon>
        <taxon>Nematoda</taxon>
        <taxon>Chromadorea</taxon>
        <taxon>Rhabditida</taxon>
        <taxon>Tylenchina</taxon>
        <taxon>Tylenchomorpha</taxon>
        <taxon>Sphaerularioidea</taxon>
        <taxon>Anguinidae</taxon>
        <taxon>Anguininae</taxon>
        <taxon>Ditylenchus</taxon>
    </lineage>
</organism>
<keyword evidence="8" id="KW-0539">Nucleus</keyword>
<name>A0A915CWA7_9BILA</name>
<dbReference type="Pfam" id="PF04950">
    <property type="entry name" value="RIBIOP_C"/>
    <property type="match status" value="1"/>
</dbReference>